<dbReference type="InterPro" id="IPR046528">
    <property type="entry name" value="DUF6593"/>
</dbReference>
<dbReference type="EMBL" id="WTXG01000087">
    <property type="protein sequence ID" value="KAI0293865.1"/>
    <property type="molecule type" value="Genomic_DNA"/>
</dbReference>
<organism evidence="3 4">
    <name type="scientific">Multifurca ochricompacta</name>
    <dbReference type="NCBI Taxonomy" id="376703"/>
    <lineage>
        <taxon>Eukaryota</taxon>
        <taxon>Fungi</taxon>
        <taxon>Dikarya</taxon>
        <taxon>Basidiomycota</taxon>
        <taxon>Agaricomycotina</taxon>
        <taxon>Agaricomycetes</taxon>
        <taxon>Russulales</taxon>
        <taxon>Russulaceae</taxon>
        <taxon>Multifurca</taxon>
    </lineage>
</organism>
<evidence type="ECO:0000313" key="4">
    <source>
        <dbReference type="Proteomes" id="UP001203297"/>
    </source>
</evidence>
<gene>
    <name evidence="3" type="ORF">B0F90DRAFT_1760202</name>
</gene>
<dbReference type="Pfam" id="PF20236">
    <property type="entry name" value="DUF6593"/>
    <property type="match status" value="1"/>
</dbReference>
<comment type="caution">
    <text evidence="3">The sequence shown here is derived from an EMBL/GenBank/DDBJ whole genome shotgun (WGS) entry which is preliminary data.</text>
</comment>
<evidence type="ECO:0000256" key="1">
    <source>
        <dbReference type="SAM" id="MobiDB-lite"/>
    </source>
</evidence>
<sequence length="239" mass="26226">MATTTIYATQVSAGGYTHTHVHGYRPISRPPTPVSPTLVNPPPRYTQRPSIKLSVSSAGTDILNAVVTDETGKLLYSTSSNSKRTKLLSCGNSNNNNSSSSSNKAEVATVEWDRSSPRIMFRGKKMKCKEWLPLAGSETEARTLTHGDAQFTWMQNSTSGYMIPADRPGLAVAKWRIKSRTDQLRLEIFQEALVEPGLLEAIILSIVLLRSGRTLGDTSEGIPFSSPRFYSMSGIMQTR</sequence>
<reference evidence="3" key="1">
    <citation type="journal article" date="2022" name="New Phytol.">
        <title>Evolutionary transition to the ectomycorrhizal habit in the genomes of a hyperdiverse lineage of mushroom-forming fungi.</title>
        <authorList>
            <person name="Looney B."/>
            <person name="Miyauchi S."/>
            <person name="Morin E."/>
            <person name="Drula E."/>
            <person name="Courty P.E."/>
            <person name="Kohler A."/>
            <person name="Kuo A."/>
            <person name="LaButti K."/>
            <person name="Pangilinan J."/>
            <person name="Lipzen A."/>
            <person name="Riley R."/>
            <person name="Andreopoulos W."/>
            <person name="He G."/>
            <person name="Johnson J."/>
            <person name="Nolan M."/>
            <person name="Tritt A."/>
            <person name="Barry K.W."/>
            <person name="Grigoriev I.V."/>
            <person name="Nagy L.G."/>
            <person name="Hibbett D."/>
            <person name="Henrissat B."/>
            <person name="Matheny P.B."/>
            <person name="Labbe J."/>
            <person name="Martin F.M."/>
        </authorList>
    </citation>
    <scope>NUCLEOTIDE SEQUENCE</scope>
    <source>
        <strain evidence="3">BPL690</strain>
    </source>
</reference>
<name>A0AAD4LZA8_9AGAM</name>
<dbReference type="Proteomes" id="UP001203297">
    <property type="component" value="Unassembled WGS sequence"/>
</dbReference>
<keyword evidence="4" id="KW-1185">Reference proteome</keyword>
<proteinExistence type="predicted"/>
<evidence type="ECO:0000259" key="2">
    <source>
        <dbReference type="Pfam" id="PF20236"/>
    </source>
</evidence>
<protein>
    <recommendedName>
        <fullName evidence="2">DUF6593 domain-containing protein</fullName>
    </recommendedName>
</protein>
<accession>A0AAD4LZA8</accession>
<dbReference type="AlphaFoldDB" id="A0AAD4LZA8"/>
<feature type="region of interest" description="Disordered" evidence="1">
    <location>
        <begin position="85"/>
        <end position="104"/>
    </location>
</feature>
<feature type="domain" description="DUF6593" evidence="2">
    <location>
        <begin position="61"/>
        <end position="212"/>
    </location>
</feature>
<evidence type="ECO:0000313" key="3">
    <source>
        <dbReference type="EMBL" id="KAI0293865.1"/>
    </source>
</evidence>
<feature type="compositionally biased region" description="Low complexity" evidence="1">
    <location>
        <begin position="92"/>
        <end position="103"/>
    </location>
</feature>